<dbReference type="InterPro" id="IPR018159">
    <property type="entry name" value="Spectrin/alpha-actinin"/>
</dbReference>
<evidence type="ECO:0000256" key="8">
    <source>
        <dbReference type="PROSITE-ProRule" id="PRU00385"/>
    </source>
</evidence>
<accession>A0A9P0AJ83</accession>
<dbReference type="InterPro" id="IPR052403">
    <property type="entry name" value="LINC-complex_assoc"/>
</dbReference>
<evidence type="ECO:0000256" key="2">
    <source>
        <dbReference type="ARBA" id="ARBA00008619"/>
    </source>
</evidence>
<dbReference type="InterPro" id="IPR012315">
    <property type="entry name" value="KASH"/>
</dbReference>
<dbReference type="PANTHER" id="PTHR47535">
    <property type="entry name" value="MUSCLE-SPECIFIC PROTEIN 300 KDA, ISOFORM G"/>
    <property type="match status" value="1"/>
</dbReference>
<sequence>MEAVGKQEEGAKLICELSAISEKLKEKKNSKIRERIDDLTNSAIADWNNALESAATVVRKYNHAAETWTALRAMYDQTNKWCDTVLNDAASLKESPPDYEKEYSEYQMIVEKLTKMNDEIAEDIGSSNPALLKSDIASLTEKLTKVHSTLITLTEATKAKEELNNQLNETKSSLESIKQKVAASGEKGDLNELGDHIIHLGEVSSQMDVIESKRSKLFTLGYSEQVPSTMEVLEEFKDVFSIAFQEYQQLSSKLVQSEASASVLELCSDYRNRVEQFLTSPLPCDEASLLNYQHLCKVHSHVLNSQRSVILQNLNKLALEPSVVEKMNSLLLCILEKHNQVKEQLDLWRKYRHEYSVFSAWLKCIEDDKRRLKLDFIRRRHLETTLKEIKVLLGRISSDEKCKKLKEQLDRLLPSCKEPVSSSIRAQYRECTDDLQTTEAMLKSWEGFFERTVGSMKMFDEGVRDIQLSFSDVMNKINSADNCSSIDAPKILQSLQDLKQNQLQSIREKIRSLERICDEVKSKFHPSDLKDLNRKIKHFLQQYENLSNQIDVLCCKLSDKLESINVFNQRYSKFVEWKDNFDVKLGKLTSGYIEADEALQQLDLELLKHVVIKEQEIKWLLKYGADLLAAEQDNLEQQDPDKLAESKSKELANKMTNIEDYWKKVKDLTDTKTKKLKSIISHMQILEEKITPLKKWFDKIEAELSIIPTFNDFSDSTLTNILEEHQKLALEVSQKGSEVGYVVNMCGLIISECDYCNMSLNASKISPAQALVEERWANVVTSLANRKLQISGRWSKVQELLSSLNCRELPLRTQEMKFKTLSSSVNFAELSDRISQIESLAMDLECYVNEEKMIEDSLRGLAREKYIGKLKEAVQPVLQRSRSLREKVYNKITELQDRSRLFNRFSGTFSQTQTALMKLDAELARIEFGKSTDPSSEFDPVRTFHLLDLEATKSLLQESDVVGAELLEEEKLKENELVVKSMMSKNQELWEKILERHSKLKNQFGALYPPRQLVDESIQVETLRMETDSSVQVNTLPSSILRHQNYVKELKSALLEFESNIDKLEEILSQSSVDDVPNLTSELRVEASNAVASCESSAELVKHLNCLASKNDSSYSPQVVFLMNKFSRLKANPHILKLNNFSDTQKYNCPVCSAGSWQHLNSELWRMEKWLQKAEHVQEPLQRIPSNLEDLEDTIVENKKFFMYLESHKNLLRGLTLVGSHLGTHIEPDLKTQEFIEKLATINVRWNKIQENALAWKTELQSALTENEELYESLQDWGQWMEKLENSVQTIVPVDLTQGASVLLAQYNHLRDVHHDLDRLEPRIVSVHRVVHELLKESEDHVLYTQLSELRTRLKTLYTILRTNILKLGSTLGKDPCEIRSVFSSASHSLLSLSNELLDETSGEALANSGGIDQTDANALNLSQSPWFLRRRVWCATLPVQAVMLLMLAAAVLIPGVEDDYLCIFSGSMARSFNFHLQYPDGAPPI</sequence>
<evidence type="ECO:0000256" key="9">
    <source>
        <dbReference type="SAM" id="Coils"/>
    </source>
</evidence>
<evidence type="ECO:0000256" key="4">
    <source>
        <dbReference type="ARBA" id="ARBA00022737"/>
    </source>
</evidence>
<dbReference type="SMART" id="SM01249">
    <property type="entry name" value="KASH"/>
    <property type="match status" value="1"/>
</dbReference>
<dbReference type="GO" id="GO:0005640">
    <property type="term" value="C:nuclear outer membrane"/>
    <property type="evidence" value="ECO:0007669"/>
    <property type="project" value="TreeGrafter"/>
</dbReference>
<dbReference type="GO" id="GO:0005737">
    <property type="term" value="C:cytoplasm"/>
    <property type="evidence" value="ECO:0007669"/>
    <property type="project" value="TreeGrafter"/>
</dbReference>
<dbReference type="EMBL" id="OU963868">
    <property type="protein sequence ID" value="CAH0392919.1"/>
    <property type="molecule type" value="Genomic_DNA"/>
</dbReference>
<keyword evidence="12" id="KW-1185">Reference proteome</keyword>
<reference evidence="11" key="1">
    <citation type="submission" date="2021-12" db="EMBL/GenBank/DDBJ databases">
        <authorList>
            <person name="King R."/>
        </authorList>
    </citation>
    <scope>NUCLEOTIDE SEQUENCE</scope>
</reference>
<dbReference type="Proteomes" id="UP001152759">
    <property type="component" value="Chromosome 7"/>
</dbReference>
<comment type="subcellular location">
    <subcellularLocation>
        <location evidence="1">Nucleus membrane</location>
    </subcellularLocation>
</comment>
<feature type="coiled-coil region" evidence="9">
    <location>
        <begin position="496"/>
        <end position="549"/>
    </location>
</feature>
<keyword evidence="7" id="KW-0539">Nucleus</keyword>
<evidence type="ECO:0000256" key="1">
    <source>
        <dbReference type="ARBA" id="ARBA00004126"/>
    </source>
</evidence>
<evidence type="ECO:0000313" key="11">
    <source>
        <dbReference type="EMBL" id="CAH0392919.1"/>
    </source>
</evidence>
<evidence type="ECO:0000256" key="5">
    <source>
        <dbReference type="ARBA" id="ARBA00022989"/>
    </source>
</evidence>
<evidence type="ECO:0000256" key="3">
    <source>
        <dbReference type="ARBA" id="ARBA00022692"/>
    </source>
</evidence>
<organism evidence="11 12">
    <name type="scientific">Bemisia tabaci</name>
    <name type="common">Sweetpotato whitefly</name>
    <name type="synonym">Aleurodes tabaci</name>
    <dbReference type="NCBI Taxonomy" id="7038"/>
    <lineage>
        <taxon>Eukaryota</taxon>
        <taxon>Metazoa</taxon>
        <taxon>Ecdysozoa</taxon>
        <taxon>Arthropoda</taxon>
        <taxon>Hexapoda</taxon>
        <taxon>Insecta</taxon>
        <taxon>Pterygota</taxon>
        <taxon>Neoptera</taxon>
        <taxon>Paraneoptera</taxon>
        <taxon>Hemiptera</taxon>
        <taxon>Sternorrhyncha</taxon>
        <taxon>Aleyrodoidea</taxon>
        <taxon>Aleyrodidae</taxon>
        <taxon>Aleyrodinae</taxon>
        <taxon>Bemisia</taxon>
    </lineage>
</organism>
<dbReference type="GO" id="GO:0034993">
    <property type="term" value="C:meiotic nuclear membrane microtubule tethering complex"/>
    <property type="evidence" value="ECO:0007669"/>
    <property type="project" value="TreeGrafter"/>
</dbReference>
<comment type="similarity">
    <text evidence="2">Belongs to the nesprin family.</text>
</comment>
<dbReference type="PANTHER" id="PTHR47535:SF1">
    <property type="entry name" value="NESPRIN-1"/>
    <property type="match status" value="1"/>
</dbReference>
<dbReference type="SUPFAM" id="SSF46966">
    <property type="entry name" value="Spectrin repeat"/>
    <property type="match status" value="4"/>
</dbReference>
<keyword evidence="3 8" id="KW-0812">Transmembrane</keyword>
<gene>
    <name evidence="11" type="ORF">BEMITA_LOCUS11379</name>
</gene>
<keyword evidence="6 8" id="KW-0472">Membrane</keyword>
<feature type="domain" description="KASH" evidence="10">
    <location>
        <begin position="1427"/>
        <end position="1486"/>
    </location>
</feature>
<protein>
    <recommendedName>
        <fullName evidence="10">KASH domain-containing protein</fullName>
    </recommendedName>
</protein>
<dbReference type="GO" id="GO:0051015">
    <property type="term" value="F:actin filament binding"/>
    <property type="evidence" value="ECO:0007669"/>
    <property type="project" value="TreeGrafter"/>
</dbReference>
<evidence type="ECO:0000313" key="12">
    <source>
        <dbReference type="Proteomes" id="UP001152759"/>
    </source>
</evidence>
<dbReference type="SMART" id="SM00150">
    <property type="entry name" value="SPEC"/>
    <property type="match status" value="4"/>
</dbReference>
<dbReference type="Pfam" id="PF10541">
    <property type="entry name" value="KASH"/>
    <property type="match status" value="1"/>
</dbReference>
<feature type="coiled-coil region" evidence="9">
    <location>
        <begin position="153"/>
        <end position="180"/>
    </location>
</feature>
<evidence type="ECO:0000256" key="7">
    <source>
        <dbReference type="ARBA" id="ARBA00023242"/>
    </source>
</evidence>
<proteinExistence type="inferred from homology"/>
<keyword evidence="9" id="KW-0175">Coiled coil</keyword>
<feature type="topological domain" description="Perinuclear space" evidence="8">
    <location>
        <begin position="1457"/>
        <end position="1486"/>
    </location>
</feature>
<dbReference type="PROSITE" id="PS51049">
    <property type="entry name" value="KASH"/>
    <property type="match status" value="1"/>
</dbReference>
<keyword evidence="5" id="KW-1133">Transmembrane helix</keyword>
<name>A0A9P0AJ83_BEMTA</name>
<keyword evidence="4" id="KW-0677">Repeat</keyword>
<dbReference type="Gene3D" id="1.20.58.60">
    <property type="match status" value="3"/>
</dbReference>
<feature type="topological domain" description="Cytoplasmic" evidence="8">
    <location>
        <begin position="1"/>
        <end position="1435"/>
    </location>
</feature>
<dbReference type="GO" id="GO:0007097">
    <property type="term" value="P:nuclear migration"/>
    <property type="evidence" value="ECO:0007669"/>
    <property type="project" value="TreeGrafter"/>
</dbReference>
<evidence type="ECO:0000259" key="10">
    <source>
        <dbReference type="PROSITE" id="PS51049"/>
    </source>
</evidence>
<evidence type="ECO:0000256" key="6">
    <source>
        <dbReference type="ARBA" id="ARBA00023136"/>
    </source>
</evidence>